<evidence type="ECO:0000313" key="6">
    <source>
        <dbReference type="Proteomes" id="UP000077521"/>
    </source>
</evidence>
<dbReference type="CDD" id="cd06135">
    <property type="entry name" value="Orn"/>
    <property type="match status" value="1"/>
</dbReference>
<dbReference type="InterPro" id="IPR036397">
    <property type="entry name" value="RNaseH_sf"/>
</dbReference>
<dbReference type="GO" id="GO:0005739">
    <property type="term" value="C:mitochondrion"/>
    <property type="evidence" value="ECO:0007669"/>
    <property type="project" value="TreeGrafter"/>
</dbReference>
<evidence type="ECO:0000256" key="1">
    <source>
        <dbReference type="ARBA" id="ARBA00009921"/>
    </source>
</evidence>
<proteinExistence type="inferred from homology"/>
<comment type="caution">
    <text evidence="5">The sequence shown here is derived from an EMBL/GenBank/DDBJ whole genome shotgun (WGS) entry which is preliminary data.</text>
</comment>
<dbReference type="Proteomes" id="UP000077521">
    <property type="component" value="Unassembled WGS sequence"/>
</dbReference>
<keyword evidence="6" id="KW-1185">Reference proteome</keyword>
<evidence type="ECO:0000256" key="3">
    <source>
        <dbReference type="ARBA" id="ARBA00022801"/>
    </source>
</evidence>
<gene>
    <name evidence="5" type="ORF">A4X13_0g2626</name>
</gene>
<dbReference type="SUPFAM" id="SSF53098">
    <property type="entry name" value="Ribonuclease H-like"/>
    <property type="match status" value="1"/>
</dbReference>
<dbReference type="Gene3D" id="3.30.420.10">
    <property type="entry name" value="Ribonuclease H-like superfamily/Ribonuclease H"/>
    <property type="match status" value="1"/>
</dbReference>
<reference evidence="5" key="1">
    <citation type="submission" date="2016-04" db="EMBL/GenBank/DDBJ databases">
        <authorList>
            <person name="Nguyen H.D."/>
            <person name="Samba Siva P."/>
            <person name="Cullis J."/>
            <person name="Levesque C.A."/>
            <person name="Hambleton S."/>
        </authorList>
    </citation>
    <scope>NUCLEOTIDE SEQUENCE</scope>
    <source>
        <strain evidence="5">DAOMC 236416</strain>
    </source>
</reference>
<evidence type="ECO:0000313" key="5">
    <source>
        <dbReference type="EMBL" id="KAE8256446.1"/>
    </source>
</evidence>
<organism evidence="5 6">
    <name type="scientific">Tilletia indica</name>
    <dbReference type="NCBI Taxonomy" id="43049"/>
    <lineage>
        <taxon>Eukaryota</taxon>
        <taxon>Fungi</taxon>
        <taxon>Dikarya</taxon>
        <taxon>Basidiomycota</taxon>
        <taxon>Ustilaginomycotina</taxon>
        <taxon>Exobasidiomycetes</taxon>
        <taxon>Tilletiales</taxon>
        <taxon>Tilletiaceae</taxon>
        <taxon>Tilletia</taxon>
    </lineage>
</organism>
<protein>
    <submittedName>
        <fullName evidence="5">Uncharacterized protein</fullName>
    </submittedName>
</protein>
<dbReference type="Pfam" id="PF00929">
    <property type="entry name" value="RNase_T"/>
    <property type="match status" value="2"/>
</dbReference>
<evidence type="ECO:0000256" key="4">
    <source>
        <dbReference type="ARBA" id="ARBA00022839"/>
    </source>
</evidence>
<dbReference type="InterPro" id="IPR013520">
    <property type="entry name" value="Ribonucl_H"/>
</dbReference>
<dbReference type="AlphaFoldDB" id="A0A177TBZ3"/>
<dbReference type="InterPro" id="IPR012337">
    <property type="entry name" value="RNaseH-like_sf"/>
</dbReference>
<keyword evidence="2" id="KW-0540">Nuclease</keyword>
<dbReference type="PANTHER" id="PTHR11046">
    <property type="entry name" value="OLIGORIBONUCLEASE, MITOCHONDRIAL"/>
    <property type="match status" value="1"/>
</dbReference>
<dbReference type="EMBL" id="LWDF02000129">
    <property type="protein sequence ID" value="KAE8256446.1"/>
    <property type="molecule type" value="Genomic_DNA"/>
</dbReference>
<dbReference type="GO" id="GO:0003676">
    <property type="term" value="F:nucleic acid binding"/>
    <property type="evidence" value="ECO:0007669"/>
    <property type="project" value="InterPro"/>
</dbReference>
<name>A0A177TBZ3_9BASI</name>
<evidence type="ECO:0000256" key="2">
    <source>
        <dbReference type="ARBA" id="ARBA00022722"/>
    </source>
</evidence>
<comment type="similarity">
    <text evidence="1">Belongs to the oligoribonuclease family.</text>
</comment>
<keyword evidence="4" id="KW-0269">Exonuclease</keyword>
<reference evidence="5" key="2">
    <citation type="journal article" date="2019" name="IMA Fungus">
        <title>Genome sequencing and comparison of five Tilletia species to identify candidate genes for the detection of regulated species infecting wheat.</title>
        <authorList>
            <person name="Nguyen H.D.T."/>
            <person name="Sultana T."/>
            <person name="Kesanakurti P."/>
            <person name="Hambleton S."/>
        </authorList>
    </citation>
    <scope>NUCLEOTIDE SEQUENCE</scope>
    <source>
        <strain evidence="5">DAOMC 236416</strain>
    </source>
</reference>
<dbReference type="InterPro" id="IPR022894">
    <property type="entry name" value="Oligoribonuclease"/>
</dbReference>
<sequence>MSAPRPSSILNPVAAGAARTPFVSSQIPPPVHRGVKLDVRDGALVWIDCEMTGLTDQDRIIEIACIVTDGDLQPVDEGIQYVIQTPKEVLDAMGSWCVSLYVSLPSYTALILNVSDLRYSCDHASYRQKFMANLVRPWKLHWLCFGSVELISSLLGLTALCQNPAVAKPHDHVRAAVFAYVLDRVPGKNHACLAGNSVHADKVFLDREMPELTEHLSYRIVDVSSIKELVARWYGKQAVLSKASEHRALSDIKGSIEELKHYKLRYFRASGK</sequence>
<dbReference type="GO" id="GO:0000175">
    <property type="term" value="F:3'-5'-RNA exonuclease activity"/>
    <property type="evidence" value="ECO:0007669"/>
    <property type="project" value="InterPro"/>
</dbReference>
<keyword evidence="3" id="KW-0378">Hydrolase</keyword>
<accession>A0A177TBZ3</accession>
<dbReference type="PANTHER" id="PTHR11046:SF0">
    <property type="entry name" value="OLIGORIBONUCLEASE, MITOCHONDRIAL"/>
    <property type="match status" value="1"/>
</dbReference>
<dbReference type="SMART" id="SM00479">
    <property type="entry name" value="EXOIII"/>
    <property type="match status" value="1"/>
</dbReference>